<sequence length="44" mass="4762">MLESVNVVINDSGEEKETDAPVSPAASDQQDDVLVIEKEDEDNS</sequence>
<keyword evidence="3" id="KW-1185">Reference proteome</keyword>
<reference evidence="2 3" key="1">
    <citation type="journal article" date="2018" name="Front. Plant Sci.">
        <title>Red Clover (Trifolium pratense) and Zigzag Clover (T. medium) - A Picture of Genomic Similarities and Differences.</title>
        <authorList>
            <person name="Dluhosova J."/>
            <person name="Istvanek J."/>
            <person name="Nedelnik J."/>
            <person name="Repkova J."/>
        </authorList>
    </citation>
    <scope>NUCLEOTIDE SEQUENCE [LARGE SCALE GENOMIC DNA]</scope>
    <source>
        <strain evidence="3">cv. 10/8</strain>
        <tissue evidence="2">Leaf</tissue>
    </source>
</reference>
<feature type="non-terminal residue" evidence="2">
    <location>
        <position position="44"/>
    </location>
</feature>
<comment type="caution">
    <text evidence="2">The sequence shown here is derived from an EMBL/GenBank/DDBJ whole genome shotgun (WGS) entry which is preliminary data.</text>
</comment>
<dbReference type="AlphaFoldDB" id="A0A392WDV1"/>
<feature type="region of interest" description="Disordered" evidence="1">
    <location>
        <begin position="1"/>
        <end position="44"/>
    </location>
</feature>
<proteinExistence type="predicted"/>
<protein>
    <submittedName>
        <fullName evidence="2">Uncharacterized protein</fullName>
    </submittedName>
</protein>
<dbReference type="Proteomes" id="UP000265520">
    <property type="component" value="Unassembled WGS sequence"/>
</dbReference>
<accession>A0A392WDV1</accession>
<evidence type="ECO:0000313" key="2">
    <source>
        <dbReference type="EMBL" id="MCI97873.1"/>
    </source>
</evidence>
<organism evidence="2 3">
    <name type="scientific">Trifolium medium</name>
    <dbReference type="NCBI Taxonomy" id="97028"/>
    <lineage>
        <taxon>Eukaryota</taxon>
        <taxon>Viridiplantae</taxon>
        <taxon>Streptophyta</taxon>
        <taxon>Embryophyta</taxon>
        <taxon>Tracheophyta</taxon>
        <taxon>Spermatophyta</taxon>
        <taxon>Magnoliopsida</taxon>
        <taxon>eudicotyledons</taxon>
        <taxon>Gunneridae</taxon>
        <taxon>Pentapetalae</taxon>
        <taxon>rosids</taxon>
        <taxon>fabids</taxon>
        <taxon>Fabales</taxon>
        <taxon>Fabaceae</taxon>
        <taxon>Papilionoideae</taxon>
        <taxon>50 kb inversion clade</taxon>
        <taxon>NPAAA clade</taxon>
        <taxon>Hologalegina</taxon>
        <taxon>IRL clade</taxon>
        <taxon>Trifolieae</taxon>
        <taxon>Trifolium</taxon>
    </lineage>
</organism>
<evidence type="ECO:0000313" key="3">
    <source>
        <dbReference type="Proteomes" id="UP000265520"/>
    </source>
</evidence>
<evidence type="ECO:0000256" key="1">
    <source>
        <dbReference type="SAM" id="MobiDB-lite"/>
    </source>
</evidence>
<dbReference type="EMBL" id="LXQA011457054">
    <property type="protein sequence ID" value="MCI97873.1"/>
    <property type="molecule type" value="Genomic_DNA"/>
</dbReference>
<name>A0A392WDV1_9FABA</name>